<gene>
    <name evidence="9" type="ORF">CAOG_004137</name>
</gene>
<dbReference type="AlphaFoldDB" id="A0A0D2UE00"/>
<evidence type="ECO:0000256" key="2">
    <source>
        <dbReference type="ARBA" id="ARBA00006690"/>
    </source>
</evidence>
<comment type="similarity">
    <text evidence="2">Belongs to the CRT-like transporter family.</text>
</comment>
<keyword evidence="3" id="KW-0813">Transport</keyword>
<dbReference type="Pfam" id="PF08627">
    <property type="entry name" value="CRT-like"/>
    <property type="match status" value="2"/>
</dbReference>
<protein>
    <submittedName>
        <fullName evidence="9">Uncharacterized protein</fullName>
    </submittedName>
</protein>
<feature type="transmembrane region" description="Helical" evidence="8">
    <location>
        <begin position="350"/>
        <end position="369"/>
    </location>
</feature>
<feature type="transmembrane region" description="Helical" evidence="8">
    <location>
        <begin position="111"/>
        <end position="131"/>
    </location>
</feature>
<dbReference type="PhylomeDB" id="A0A0D2UE00"/>
<dbReference type="RefSeq" id="XP_004347962.1">
    <property type="nucleotide sequence ID" value="XM_004347912.2"/>
</dbReference>
<dbReference type="OrthoDB" id="416555at2759"/>
<organism evidence="9 10">
    <name type="scientific">Capsaspora owczarzaki (strain ATCC 30864)</name>
    <dbReference type="NCBI Taxonomy" id="595528"/>
    <lineage>
        <taxon>Eukaryota</taxon>
        <taxon>Filasterea</taxon>
        <taxon>Capsaspora</taxon>
    </lineage>
</organism>
<feature type="compositionally biased region" description="Polar residues" evidence="7">
    <location>
        <begin position="20"/>
        <end position="29"/>
    </location>
</feature>
<feature type="transmembrane region" description="Helical" evidence="8">
    <location>
        <begin position="179"/>
        <end position="199"/>
    </location>
</feature>
<dbReference type="EMBL" id="KE346365">
    <property type="protein sequence ID" value="KJE93331.1"/>
    <property type="molecule type" value="Genomic_DNA"/>
</dbReference>
<feature type="transmembrane region" description="Helical" evidence="8">
    <location>
        <begin position="151"/>
        <end position="167"/>
    </location>
</feature>
<keyword evidence="10" id="KW-1185">Reference proteome</keyword>
<evidence type="ECO:0000256" key="7">
    <source>
        <dbReference type="SAM" id="MobiDB-lite"/>
    </source>
</evidence>
<proteinExistence type="inferred from homology"/>
<dbReference type="Proteomes" id="UP000008743">
    <property type="component" value="Unassembled WGS sequence"/>
</dbReference>
<dbReference type="eggNOG" id="ENOG502QR5M">
    <property type="taxonomic scope" value="Eukaryota"/>
</dbReference>
<feature type="transmembrane region" description="Helical" evidence="8">
    <location>
        <begin position="321"/>
        <end position="338"/>
    </location>
</feature>
<comment type="subcellular location">
    <subcellularLocation>
        <location evidence="1">Membrane</location>
        <topology evidence="1">Multi-pass membrane protein</topology>
    </subcellularLocation>
</comment>
<evidence type="ECO:0000256" key="5">
    <source>
        <dbReference type="ARBA" id="ARBA00022989"/>
    </source>
</evidence>
<keyword evidence="5 8" id="KW-1133">Transmembrane helix</keyword>
<keyword evidence="4 8" id="KW-0812">Transmembrane</keyword>
<evidence type="ECO:0000256" key="6">
    <source>
        <dbReference type="ARBA" id="ARBA00023136"/>
    </source>
</evidence>
<feature type="transmembrane region" description="Helical" evidence="8">
    <location>
        <begin position="436"/>
        <end position="458"/>
    </location>
</feature>
<evidence type="ECO:0000313" key="9">
    <source>
        <dbReference type="EMBL" id="KJE93331.1"/>
    </source>
</evidence>
<evidence type="ECO:0000256" key="1">
    <source>
        <dbReference type="ARBA" id="ARBA00004141"/>
    </source>
</evidence>
<feature type="region of interest" description="Disordered" evidence="7">
    <location>
        <begin position="1"/>
        <end position="29"/>
    </location>
</feature>
<dbReference type="OMA" id="WINIMYI"/>
<accession>A0A0D2UE00</accession>
<evidence type="ECO:0000313" key="10">
    <source>
        <dbReference type="Proteomes" id="UP000008743"/>
    </source>
</evidence>
<dbReference type="PANTHER" id="PTHR31326:SF1">
    <property type="entry name" value="PROTEIN CLT2, CHLOROPLASTIC"/>
    <property type="match status" value="1"/>
</dbReference>
<dbReference type="GO" id="GO:0016020">
    <property type="term" value="C:membrane"/>
    <property type="evidence" value="ECO:0007669"/>
    <property type="project" value="UniProtKB-SubCell"/>
</dbReference>
<reference evidence="10" key="1">
    <citation type="submission" date="2011-02" db="EMBL/GenBank/DDBJ databases">
        <title>The Genome Sequence of Capsaspora owczarzaki ATCC 30864.</title>
        <authorList>
            <person name="Russ C."/>
            <person name="Cuomo C."/>
            <person name="Burger G."/>
            <person name="Gray M.W."/>
            <person name="Holland P.W.H."/>
            <person name="King N."/>
            <person name="Lang F.B.F."/>
            <person name="Roger A.J."/>
            <person name="Ruiz-Trillo I."/>
            <person name="Young S.K."/>
            <person name="Zeng Q."/>
            <person name="Gargeya S."/>
            <person name="Alvarado L."/>
            <person name="Berlin A."/>
            <person name="Chapman S.B."/>
            <person name="Chen Z."/>
            <person name="Freedman E."/>
            <person name="Gellesch M."/>
            <person name="Goldberg J."/>
            <person name="Griggs A."/>
            <person name="Gujja S."/>
            <person name="Heilman E."/>
            <person name="Heiman D."/>
            <person name="Howarth C."/>
            <person name="Mehta T."/>
            <person name="Neiman D."/>
            <person name="Pearson M."/>
            <person name="Roberts A."/>
            <person name="Saif S."/>
            <person name="Shea T."/>
            <person name="Shenoy N."/>
            <person name="Sisk P."/>
            <person name="Stolte C."/>
            <person name="Sykes S."/>
            <person name="White J."/>
            <person name="Yandava C."/>
            <person name="Haas B."/>
            <person name="Nusbaum C."/>
            <person name="Birren B."/>
        </authorList>
    </citation>
    <scope>NUCLEOTIDE SEQUENCE</scope>
    <source>
        <strain evidence="10">ATCC 30864</strain>
    </source>
</reference>
<feature type="transmembrane region" description="Helical" evidence="8">
    <location>
        <begin position="494"/>
        <end position="515"/>
    </location>
</feature>
<evidence type="ECO:0000256" key="8">
    <source>
        <dbReference type="SAM" id="Phobius"/>
    </source>
</evidence>
<dbReference type="PANTHER" id="PTHR31326">
    <property type="entry name" value="PROTEIN CLT2, CHLOROPLASTIC"/>
    <property type="match status" value="1"/>
</dbReference>
<evidence type="ECO:0000256" key="4">
    <source>
        <dbReference type="ARBA" id="ARBA00022692"/>
    </source>
</evidence>
<sequence>MSNRKSGETVPLLQGEPQGSPRTQSQYYNNKLNESTVSAKSLSQSFQQSASSSSAAATNASPATPAPTGWRKAVSGEGFKLGMLLLTVVLIGTTNRVTFKIMQYGNTNYMYFVSQFTSFIFIPIFFAVILFKRLFTNDITPDQLAFPKYKFAVMGGLDTLQGLFITVGGRNVPGMMQNLLLQGAVPVTMLASIIFLRPTGCDNCKKMRKVLTTRKISFSEQSTLPTLKCTDDECKSWASLNGTNVRNGDVNELTRVLDNEMPSTLKPQVTLYTSAQPWKEHLKSFYSVWQYVGAVIILAGLVVSVWPAVSGGDGGGPVADDMLFFTATLPTALSGVYKEIAFRSCDDMDVWYLNGWVSVFQFLLGLPLAPLAAVMSDLAVTDIPSNLWEGIECLFAAHNTIVPTNSSSSCVTFSNCTTNCCDSCDGSFSEVSALPAYGGMLMYLSANLIYNVVLVMVIKYGSAALMYVASTAVLPLGAICFTIPAFLGDHAKDFTVYDGSGLGIVLAGLIVYRFVGGLMKKRQQVPSKALISINMTEPTMIESDHVRQQEKFKPRTAARMRSDLYMRLGVQTPPPQHMRINMETQYDTDA</sequence>
<dbReference type="InterPro" id="IPR013936">
    <property type="entry name" value="CRT-like"/>
</dbReference>
<feature type="transmembrane region" description="Helical" evidence="8">
    <location>
        <begin position="288"/>
        <end position="309"/>
    </location>
</feature>
<dbReference type="InParanoid" id="A0A0D2UE00"/>
<feature type="transmembrane region" description="Helical" evidence="8">
    <location>
        <begin position="81"/>
        <end position="99"/>
    </location>
</feature>
<feature type="transmembrane region" description="Helical" evidence="8">
    <location>
        <begin position="465"/>
        <end position="488"/>
    </location>
</feature>
<name>A0A0D2UE00_CAPO3</name>
<keyword evidence="6 8" id="KW-0472">Membrane</keyword>
<evidence type="ECO:0000256" key="3">
    <source>
        <dbReference type="ARBA" id="ARBA00022448"/>
    </source>
</evidence>